<accession>A0ABV2GZA9</accession>
<evidence type="ECO:0008006" key="4">
    <source>
        <dbReference type="Google" id="ProtNLM"/>
    </source>
</evidence>
<dbReference type="EMBL" id="JBEPMC010000020">
    <property type="protein sequence ID" value="MET3583623.1"/>
    <property type="molecule type" value="Genomic_DNA"/>
</dbReference>
<comment type="caution">
    <text evidence="2">The sequence shown here is derived from an EMBL/GenBank/DDBJ whole genome shotgun (WGS) entry which is preliminary data.</text>
</comment>
<feature type="region of interest" description="Disordered" evidence="1">
    <location>
        <begin position="350"/>
        <end position="393"/>
    </location>
</feature>
<dbReference type="Proteomes" id="UP001549204">
    <property type="component" value="Unassembled WGS sequence"/>
</dbReference>
<protein>
    <recommendedName>
        <fullName evidence="4">Type III secretion system effector, XopP/hlk family</fullName>
    </recommendedName>
</protein>
<gene>
    <name evidence="2" type="ORF">ABID19_006688</name>
</gene>
<dbReference type="RefSeq" id="WP_006200698.1">
    <property type="nucleotide sequence ID" value="NZ_JBEPMC010000020.1"/>
</dbReference>
<sequence>MTPVASQPPTSGEADPISLSAEEINSTKERMLGLLMELDACRNTALQNYNSLDEAQEQIDRLVYAGSAVLDYYASLHPPLARNILSDDRARQFRDEVLHAGDQCNMLAATTIRQVQGRRQLASTVLKSLLKSDATPDQLSRAASTVADHHVASMECWEKKAWRCERMRSVCAATANLPSATANMREADEAALRLHSGWALNTKVMQLESRVALAKFKIERQASSFEAPVMGTLMGDDGQVRRLGTFVSEVFPAFHSTSNAVLYSKGRPLDADHCAVLEGVVERLSEFAVALQDILTELSNDRTSAGLPLELLGKSVTDAWTSAHEVMRFLTLQPKTSAIIAPPTDAGAGISASTAGKGAGAEGTAARRKGKGKHKPATGDGSSARRPEPQVVAGVSDTEPAANVLVRSDLGTKKLVSAKEAQASAATATAHLAIWQTPASTAALTRGVERLSELLQFDLAGQQKTISQARWMKPEDAAYALDTVVERLQAQATEMEACLAALAEPLRLGLFTTQVRDVHAKKVRLQGMLSEARGLINDVNKRKAAITTDCMKTYPFPLQNYLEQLRVAKELTPADLPRALKGEPGALFEIKLQPKALRNGAMPKPMWVHIHTKRSVHAWQLATLDDADFAACHVKSNEQRGSNREWQDRRAALGHENVMIHRGKLTPAFCKSLFDYRA</sequence>
<keyword evidence="3" id="KW-1185">Reference proteome</keyword>
<feature type="compositionally biased region" description="Basic residues" evidence="1">
    <location>
        <begin position="366"/>
        <end position="376"/>
    </location>
</feature>
<organism evidence="2 3">
    <name type="scientific">Mesorhizobium robiniae</name>
    <dbReference type="NCBI Taxonomy" id="559315"/>
    <lineage>
        <taxon>Bacteria</taxon>
        <taxon>Pseudomonadati</taxon>
        <taxon>Pseudomonadota</taxon>
        <taxon>Alphaproteobacteria</taxon>
        <taxon>Hyphomicrobiales</taxon>
        <taxon>Phyllobacteriaceae</taxon>
        <taxon>Mesorhizobium</taxon>
    </lineage>
</organism>
<evidence type="ECO:0000256" key="1">
    <source>
        <dbReference type="SAM" id="MobiDB-lite"/>
    </source>
</evidence>
<evidence type="ECO:0000313" key="3">
    <source>
        <dbReference type="Proteomes" id="UP001549204"/>
    </source>
</evidence>
<reference evidence="2 3" key="1">
    <citation type="submission" date="2024-06" db="EMBL/GenBank/DDBJ databases">
        <title>Genomic Encyclopedia of Type Strains, Phase IV (KMG-IV): sequencing the most valuable type-strain genomes for metagenomic binning, comparative biology and taxonomic classification.</title>
        <authorList>
            <person name="Goeker M."/>
        </authorList>
    </citation>
    <scope>NUCLEOTIDE SEQUENCE [LARGE SCALE GENOMIC DNA]</scope>
    <source>
        <strain evidence="2 3">DSM 100022</strain>
    </source>
</reference>
<proteinExistence type="predicted"/>
<evidence type="ECO:0000313" key="2">
    <source>
        <dbReference type="EMBL" id="MET3583623.1"/>
    </source>
</evidence>
<name>A0ABV2GZA9_9HYPH</name>